<evidence type="ECO:0000313" key="3">
    <source>
        <dbReference type="Proteomes" id="UP000256328"/>
    </source>
</evidence>
<proteinExistence type="predicted"/>
<accession>A0A3D8QE87</accession>
<dbReference type="OrthoDB" id="420046at2759"/>
<sequence length="412" mass="45324">MNNNYLPPMPSFDIEAARGRFPALLNSAQVYMDNAGGSQTLDTVIEAIQDYLSSTNVQLGASYAVGQRSTALYDAGYDAAADYINASPDEIVLGSSTTQLFRNLSYALEFEPGSEIVVSQLDHEANIAPWVDLARRQKLELKWWVPKTKENPKLEASDLKELMSDKTKLVTCTHASNILGSIHDIKAIAAQVHTVPGALLCVDAVAYAPHRAIDVKNFGADYYCFSWYKVYGPHISLLYASPQGLKAVRSLGHKFNPSKTLEDKLGLAGSCYELTASIPEVVAYFAPDLVTSWNAIAKHEQELQSTLLAFLGSRRDVTIIGEKEADSKLRVATVSFIVENRSSRDVVEHAEELSDGQVGIRWGTFYSVRLAEEILQLDPQQDGVVRISLVHYNSVDEVNRLIVLLLKVLGSA</sequence>
<dbReference type="GO" id="GO:0016740">
    <property type="term" value="F:transferase activity"/>
    <property type="evidence" value="ECO:0007669"/>
    <property type="project" value="UniProtKB-KW"/>
</dbReference>
<organism evidence="2 3">
    <name type="scientific">Coleophoma crateriformis</name>
    <dbReference type="NCBI Taxonomy" id="565419"/>
    <lineage>
        <taxon>Eukaryota</taxon>
        <taxon>Fungi</taxon>
        <taxon>Dikarya</taxon>
        <taxon>Ascomycota</taxon>
        <taxon>Pezizomycotina</taxon>
        <taxon>Leotiomycetes</taxon>
        <taxon>Helotiales</taxon>
        <taxon>Dermateaceae</taxon>
        <taxon>Coleophoma</taxon>
    </lineage>
</organism>
<keyword evidence="3" id="KW-1185">Reference proteome</keyword>
<dbReference type="AlphaFoldDB" id="A0A3D8QE87"/>
<evidence type="ECO:0000259" key="1">
    <source>
        <dbReference type="Pfam" id="PF00266"/>
    </source>
</evidence>
<dbReference type="Pfam" id="PF00266">
    <property type="entry name" value="Aminotran_5"/>
    <property type="match status" value="1"/>
</dbReference>
<name>A0A3D8QE87_9HELO</name>
<dbReference type="InterPro" id="IPR015422">
    <property type="entry name" value="PyrdxlP-dep_Trfase_small"/>
</dbReference>
<dbReference type="SUPFAM" id="SSF53383">
    <property type="entry name" value="PLP-dependent transferases"/>
    <property type="match status" value="1"/>
</dbReference>
<protein>
    <submittedName>
        <fullName evidence="2">PLP-dependent transferase-1</fullName>
    </submittedName>
</protein>
<evidence type="ECO:0000313" key="2">
    <source>
        <dbReference type="EMBL" id="RDW60162.1"/>
    </source>
</evidence>
<keyword evidence="2" id="KW-0808">Transferase</keyword>
<dbReference type="Proteomes" id="UP000256328">
    <property type="component" value="Unassembled WGS sequence"/>
</dbReference>
<dbReference type="Gene3D" id="3.40.640.10">
    <property type="entry name" value="Type I PLP-dependent aspartate aminotransferase-like (Major domain)"/>
    <property type="match status" value="1"/>
</dbReference>
<feature type="domain" description="Aminotransferase class V" evidence="1">
    <location>
        <begin position="30"/>
        <end position="401"/>
    </location>
</feature>
<comment type="caution">
    <text evidence="2">The sequence shown here is derived from an EMBL/GenBank/DDBJ whole genome shotgun (WGS) entry which is preliminary data.</text>
</comment>
<dbReference type="InterPro" id="IPR015424">
    <property type="entry name" value="PyrdxlP-dep_Trfase"/>
</dbReference>
<gene>
    <name evidence="2" type="ORF">BP5796_11768</name>
</gene>
<dbReference type="PANTHER" id="PTHR43586">
    <property type="entry name" value="CYSTEINE DESULFURASE"/>
    <property type="match status" value="1"/>
</dbReference>
<dbReference type="InterPro" id="IPR015421">
    <property type="entry name" value="PyrdxlP-dep_Trfase_major"/>
</dbReference>
<dbReference type="PANTHER" id="PTHR43586:SF21">
    <property type="entry name" value="PYRIDOXAL PHOSPHATE (PLP)-DEPENDENT ASPARTATE AMINOTRANSFERASE SUPERFAMILY"/>
    <property type="match status" value="1"/>
</dbReference>
<dbReference type="EMBL" id="PDLN01000019">
    <property type="protein sequence ID" value="RDW60162.1"/>
    <property type="molecule type" value="Genomic_DNA"/>
</dbReference>
<dbReference type="Gene3D" id="3.90.1150.10">
    <property type="entry name" value="Aspartate Aminotransferase, domain 1"/>
    <property type="match status" value="1"/>
</dbReference>
<dbReference type="InterPro" id="IPR000192">
    <property type="entry name" value="Aminotrans_V_dom"/>
</dbReference>
<reference evidence="2 3" key="1">
    <citation type="journal article" date="2018" name="IMA Fungus">
        <title>IMA Genome-F 9: Draft genome sequence of Annulohypoxylon stygium, Aspergillus mulundensis, Berkeleyomyces basicola (syn. Thielaviopsis basicola), Ceratocystis smalleyi, two Cercospora beticola strains, Coleophoma cylindrospora, Fusarium fracticaudum, Phialophora cf. hyalina, and Morchella septimelata.</title>
        <authorList>
            <person name="Wingfield B.D."/>
            <person name="Bills G.F."/>
            <person name="Dong Y."/>
            <person name="Huang W."/>
            <person name="Nel W.J."/>
            <person name="Swalarsk-Parry B.S."/>
            <person name="Vaghefi N."/>
            <person name="Wilken P.M."/>
            <person name="An Z."/>
            <person name="de Beer Z.W."/>
            <person name="De Vos L."/>
            <person name="Chen L."/>
            <person name="Duong T.A."/>
            <person name="Gao Y."/>
            <person name="Hammerbacher A."/>
            <person name="Kikkert J.R."/>
            <person name="Li Y."/>
            <person name="Li H."/>
            <person name="Li K."/>
            <person name="Li Q."/>
            <person name="Liu X."/>
            <person name="Ma X."/>
            <person name="Naidoo K."/>
            <person name="Pethybridge S.J."/>
            <person name="Sun J."/>
            <person name="Steenkamp E.T."/>
            <person name="van der Nest M.A."/>
            <person name="van Wyk S."/>
            <person name="Wingfield M.J."/>
            <person name="Xiong C."/>
            <person name="Yue Q."/>
            <person name="Zhang X."/>
        </authorList>
    </citation>
    <scope>NUCLEOTIDE SEQUENCE [LARGE SCALE GENOMIC DNA]</scope>
    <source>
        <strain evidence="2 3">BP5796</strain>
    </source>
</reference>